<dbReference type="AlphaFoldDB" id="A0A815DJN7"/>
<comment type="caution">
    <text evidence="1">The sequence shown here is derived from an EMBL/GenBank/DDBJ whole genome shotgun (WGS) entry which is preliminary data.</text>
</comment>
<dbReference type="Proteomes" id="UP000663870">
    <property type="component" value="Unassembled WGS sequence"/>
</dbReference>
<dbReference type="EMBL" id="CAJNOL010003751">
    <property type="protein sequence ID" value="CAF1572960.1"/>
    <property type="molecule type" value="Genomic_DNA"/>
</dbReference>
<proteinExistence type="predicted"/>
<evidence type="ECO:0000313" key="2">
    <source>
        <dbReference type="EMBL" id="CAF1572960.1"/>
    </source>
</evidence>
<gene>
    <name evidence="2" type="ORF">JXQ802_LOCUS45392</name>
    <name evidence="1" type="ORF">PYM288_LOCUS29821</name>
</gene>
<protein>
    <submittedName>
        <fullName evidence="1">Uncharacterized protein</fullName>
    </submittedName>
</protein>
<keyword evidence="4" id="KW-1185">Reference proteome</keyword>
<sequence>DIIRLFPDFQRIDQFKKSIIKSFEDSNDRLNDLRNEMNDGTSKSIYGIGDHLAKIS</sequence>
<organism evidence="1 3">
    <name type="scientific">Rotaria sordida</name>
    <dbReference type="NCBI Taxonomy" id="392033"/>
    <lineage>
        <taxon>Eukaryota</taxon>
        <taxon>Metazoa</taxon>
        <taxon>Spiralia</taxon>
        <taxon>Gnathifera</taxon>
        <taxon>Rotifera</taxon>
        <taxon>Eurotatoria</taxon>
        <taxon>Bdelloidea</taxon>
        <taxon>Philodinida</taxon>
        <taxon>Philodinidae</taxon>
        <taxon>Rotaria</taxon>
    </lineage>
</organism>
<accession>A0A815DJN7</accession>
<reference evidence="1" key="1">
    <citation type="submission" date="2021-02" db="EMBL/GenBank/DDBJ databases">
        <authorList>
            <person name="Nowell W R."/>
        </authorList>
    </citation>
    <scope>NUCLEOTIDE SEQUENCE</scope>
</reference>
<evidence type="ECO:0000313" key="4">
    <source>
        <dbReference type="Proteomes" id="UP000663870"/>
    </source>
</evidence>
<dbReference type="Proteomes" id="UP000663854">
    <property type="component" value="Unassembled WGS sequence"/>
</dbReference>
<name>A0A815DJN7_9BILA</name>
<evidence type="ECO:0000313" key="3">
    <source>
        <dbReference type="Proteomes" id="UP000663854"/>
    </source>
</evidence>
<evidence type="ECO:0000313" key="1">
    <source>
        <dbReference type="EMBL" id="CAF1299182.1"/>
    </source>
</evidence>
<feature type="non-terminal residue" evidence="1">
    <location>
        <position position="1"/>
    </location>
</feature>
<dbReference type="EMBL" id="CAJNOH010002549">
    <property type="protein sequence ID" value="CAF1299182.1"/>
    <property type="molecule type" value="Genomic_DNA"/>
</dbReference>